<feature type="non-terminal residue" evidence="2">
    <location>
        <position position="1"/>
    </location>
</feature>
<evidence type="ECO:0000256" key="1">
    <source>
        <dbReference type="SAM" id="MobiDB-lite"/>
    </source>
</evidence>
<comment type="caution">
    <text evidence="2">The sequence shown here is derived from an EMBL/GenBank/DDBJ whole genome shotgun (WGS) entry which is preliminary data.</text>
</comment>
<feature type="region of interest" description="Disordered" evidence="1">
    <location>
        <begin position="1"/>
        <end position="34"/>
    </location>
</feature>
<sequence length="77" mass="8661">AGFVKGGDQDQETDDPADKSDPPENPFAENPLKDLWNRGLEANNRYWLIRRAVLNGERQLPPQWGLPISIAECSIDD</sequence>
<dbReference type="EMBL" id="MU864924">
    <property type="protein sequence ID" value="KAK4181957.1"/>
    <property type="molecule type" value="Genomic_DNA"/>
</dbReference>
<evidence type="ECO:0000313" key="3">
    <source>
        <dbReference type="Proteomes" id="UP001302126"/>
    </source>
</evidence>
<gene>
    <name evidence="2" type="ORF">QBC35DRAFT_350762</name>
</gene>
<reference evidence="2" key="1">
    <citation type="journal article" date="2023" name="Mol. Phylogenet. Evol.">
        <title>Genome-scale phylogeny and comparative genomics of the fungal order Sordariales.</title>
        <authorList>
            <person name="Hensen N."/>
            <person name="Bonometti L."/>
            <person name="Westerberg I."/>
            <person name="Brannstrom I.O."/>
            <person name="Guillou S."/>
            <person name="Cros-Aarteil S."/>
            <person name="Calhoun S."/>
            <person name="Haridas S."/>
            <person name="Kuo A."/>
            <person name="Mondo S."/>
            <person name="Pangilinan J."/>
            <person name="Riley R."/>
            <person name="LaButti K."/>
            <person name="Andreopoulos B."/>
            <person name="Lipzen A."/>
            <person name="Chen C."/>
            <person name="Yan M."/>
            <person name="Daum C."/>
            <person name="Ng V."/>
            <person name="Clum A."/>
            <person name="Steindorff A."/>
            <person name="Ohm R.A."/>
            <person name="Martin F."/>
            <person name="Silar P."/>
            <person name="Natvig D.O."/>
            <person name="Lalanne C."/>
            <person name="Gautier V."/>
            <person name="Ament-Velasquez S.L."/>
            <person name="Kruys A."/>
            <person name="Hutchinson M.I."/>
            <person name="Powell A.J."/>
            <person name="Barry K."/>
            <person name="Miller A.N."/>
            <person name="Grigoriev I.V."/>
            <person name="Debuchy R."/>
            <person name="Gladieux P."/>
            <person name="Hiltunen Thoren M."/>
            <person name="Johannesson H."/>
        </authorList>
    </citation>
    <scope>NUCLEOTIDE SEQUENCE</scope>
    <source>
        <strain evidence="2">PSN309</strain>
    </source>
</reference>
<keyword evidence="3" id="KW-1185">Reference proteome</keyword>
<proteinExistence type="predicted"/>
<organism evidence="2 3">
    <name type="scientific">Podospora australis</name>
    <dbReference type="NCBI Taxonomy" id="1536484"/>
    <lineage>
        <taxon>Eukaryota</taxon>
        <taxon>Fungi</taxon>
        <taxon>Dikarya</taxon>
        <taxon>Ascomycota</taxon>
        <taxon>Pezizomycotina</taxon>
        <taxon>Sordariomycetes</taxon>
        <taxon>Sordariomycetidae</taxon>
        <taxon>Sordariales</taxon>
        <taxon>Podosporaceae</taxon>
        <taxon>Podospora</taxon>
    </lineage>
</organism>
<dbReference type="AlphaFoldDB" id="A0AAN7ADL8"/>
<name>A0AAN7ADL8_9PEZI</name>
<feature type="non-terminal residue" evidence="2">
    <location>
        <position position="77"/>
    </location>
</feature>
<accession>A0AAN7ADL8</accession>
<evidence type="ECO:0000313" key="2">
    <source>
        <dbReference type="EMBL" id="KAK4181957.1"/>
    </source>
</evidence>
<protein>
    <submittedName>
        <fullName evidence="2">Uncharacterized protein</fullName>
    </submittedName>
</protein>
<dbReference type="Proteomes" id="UP001302126">
    <property type="component" value="Unassembled WGS sequence"/>
</dbReference>
<reference evidence="2" key="2">
    <citation type="submission" date="2023-05" db="EMBL/GenBank/DDBJ databases">
        <authorList>
            <consortium name="Lawrence Berkeley National Laboratory"/>
            <person name="Steindorff A."/>
            <person name="Hensen N."/>
            <person name="Bonometti L."/>
            <person name="Westerberg I."/>
            <person name="Brannstrom I.O."/>
            <person name="Guillou S."/>
            <person name="Cros-Aarteil S."/>
            <person name="Calhoun S."/>
            <person name="Haridas S."/>
            <person name="Kuo A."/>
            <person name="Mondo S."/>
            <person name="Pangilinan J."/>
            <person name="Riley R."/>
            <person name="Labutti K."/>
            <person name="Andreopoulos B."/>
            <person name="Lipzen A."/>
            <person name="Chen C."/>
            <person name="Yanf M."/>
            <person name="Daum C."/>
            <person name="Ng V."/>
            <person name="Clum A."/>
            <person name="Ohm R."/>
            <person name="Martin F."/>
            <person name="Silar P."/>
            <person name="Natvig D."/>
            <person name="Lalanne C."/>
            <person name="Gautier V."/>
            <person name="Ament-Velasquez S.L."/>
            <person name="Kruys A."/>
            <person name="Hutchinson M.I."/>
            <person name="Powell A.J."/>
            <person name="Barry K."/>
            <person name="Miller A.N."/>
            <person name="Grigoriev I.V."/>
            <person name="Debuchy R."/>
            <person name="Gladieux P."/>
            <person name="Thoren M.H."/>
            <person name="Johannesson H."/>
        </authorList>
    </citation>
    <scope>NUCLEOTIDE SEQUENCE</scope>
    <source>
        <strain evidence="2">PSN309</strain>
    </source>
</reference>